<comment type="catalytic activity">
    <reaction evidence="3">
        <text>a (3R)-hydroxyacyl-[ACP] + NADP(+) = a 3-oxoacyl-[ACP] + NADPH + H(+)</text>
        <dbReference type="Rhea" id="RHEA:17397"/>
        <dbReference type="Rhea" id="RHEA-COMP:9916"/>
        <dbReference type="Rhea" id="RHEA-COMP:9945"/>
        <dbReference type="ChEBI" id="CHEBI:15378"/>
        <dbReference type="ChEBI" id="CHEBI:57783"/>
        <dbReference type="ChEBI" id="CHEBI:58349"/>
        <dbReference type="ChEBI" id="CHEBI:78776"/>
        <dbReference type="ChEBI" id="CHEBI:78827"/>
        <dbReference type="EC" id="1.1.1.100"/>
    </reaction>
</comment>
<dbReference type="AlphaFoldDB" id="A0A0G4FFS9"/>
<dbReference type="GO" id="GO:0004316">
    <property type="term" value="F:3-oxoacyl-[acyl-carrier-protein] reductase (NADPH) activity"/>
    <property type="evidence" value="ECO:0007669"/>
    <property type="project" value="UniProtKB-EC"/>
</dbReference>
<dbReference type="EC" id="1.1.1.100" evidence="2"/>
<dbReference type="Gene3D" id="3.40.50.720">
    <property type="entry name" value="NAD(P)-binding Rossmann-like Domain"/>
    <property type="match status" value="1"/>
</dbReference>
<dbReference type="CDD" id="cd05233">
    <property type="entry name" value="SDR_c"/>
    <property type="match status" value="1"/>
</dbReference>
<dbReference type="EMBL" id="CDMY01000428">
    <property type="protein sequence ID" value="CEM11903.1"/>
    <property type="molecule type" value="Genomic_DNA"/>
</dbReference>
<dbReference type="PRINTS" id="PR00081">
    <property type="entry name" value="GDHRDH"/>
</dbReference>
<dbReference type="InterPro" id="IPR002347">
    <property type="entry name" value="SDR_fam"/>
</dbReference>
<dbReference type="STRING" id="1169540.A0A0G4FFS9"/>
<accession>A0A0G4FFS9</accession>
<name>A0A0G4FFS9_VITBC</name>
<evidence type="ECO:0000313" key="5">
    <source>
        <dbReference type="Proteomes" id="UP000041254"/>
    </source>
</evidence>
<dbReference type="Proteomes" id="UP000041254">
    <property type="component" value="Unassembled WGS sequence"/>
</dbReference>
<dbReference type="PANTHER" id="PTHR42879">
    <property type="entry name" value="3-OXOACYL-(ACYL-CARRIER-PROTEIN) REDUCTASE"/>
    <property type="match status" value="1"/>
</dbReference>
<protein>
    <recommendedName>
        <fullName evidence="2">3-oxoacyl-[acyl-carrier-protein] reductase</fullName>
        <ecNumber evidence="2">1.1.1.100</ecNumber>
    </recommendedName>
</protein>
<evidence type="ECO:0000256" key="2">
    <source>
        <dbReference type="ARBA" id="ARBA00012948"/>
    </source>
</evidence>
<dbReference type="InterPro" id="IPR050259">
    <property type="entry name" value="SDR"/>
</dbReference>
<sequence length="170" mass="18214">MSLKGRSAIVTGASEGIGYACAESFVGEGVTWLLLIARDEGKLERARDALRSLPGGAECEMKMLSCDLADPSGPDRIIEALESDGVDSVDILVNNAGTAVFQPIDAVTADSYNTQMQLNVTSPYFLTQKLLPRLQRSAHASVVNISSYHARKGAGVCATVYQMCKPQWSE</sequence>
<dbReference type="OrthoDB" id="5327538at2759"/>
<dbReference type="SUPFAM" id="SSF51735">
    <property type="entry name" value="NAD(P)-binding Rossmann-fold domains"/>
    <property type="match status" value="1"/>
</dbReference>
<dbReference type="InterPro" id="IPR036291">
    <property type="entry name" value="NAD(P)-bd_dom_sf"/>
</dbReference>
<organism evidence="4 5">
    <name type="scientific">Vitrella brassicaformis (strain CCMP3155)</name>
    <dbReference type="NCBI Taxonomy" id="1169540"/>
    <lineage>
        <taxon>Eukaryota</taxon>
        <taxon>Sar</taxon>
        <taxon>Alveolata</taxon>
        <taxon>Colpodellida</taxon>
        <taxon>Vitrellaceae</taxon>
        <taxon>Vitrella</taxon>
    </lineage>
</organism>
<dbReference type="VEuPathDB" id="CryptoDB:Vbra_15262"/>
<comment type="similarity">
    <text evidence="1">Belongs to the short-chain dehydrogenases/reductases (SDR) family.</text>
</comment>
<keyword evidence="5" id="KW-1185">Reference proteome</keyword>
<reference evidence="4 5" key="1">
    <citation type="submission" date="2014-11" db="EMBL/GenBank/DDBJ databases">
        <authorList>
            <person name="Zhu J."/>
            <person name="Qi W."/>
            <person name="Song R."/>
        </authorList>
    </citation>
    <scope>NUCLEOTIDE SEQUENCE [LARGE SCALE GENOMIC DNA]</scope>
</reference>
<proteinExistence type="inferred from homology"/>
<gene>
    <name evidence="4" type="ORF">Vbra_15262</name>
</gene>
<dbReference type="InParanoid" id="A0A0G4FFS9"/>
<dbReference type="Pfam" id="PF00106">
    <property type="entry name" value="adh_short"/>
    <property type="match status" value="1"/>
</dbReference>
<evidence type="ECO:0000313" key="4">
    <source>
        <dbReference type="EMBL" id="CEM11903.1"/>
    </source>
</evidence>
<dbReference type="PhylomeDB" id="A0A0G4FFS9"/>
<evidence type="ECO:0000256" key="3">
    <source>
        <dbReference type="ARBA" id="ARBA00048508"/>
    </source>
</evidence>
<evidence type="ECO:0000256" key="1">
    <source>
        <dbReference type="ARBA" id="ARBA00006484"/>
    </source>
</evidence>